<evidence type="ECO:0008006" key="4">
    <source>
        <dbReference type="Google" id="ProtNLM"/>
    </source>
</evidence>
<feature type="transmembrane region" description="Helical" evidence="1">
    <location>
        <begin position="55"/>
        <end position="74"/>
    </location>
</feature>
<dbReference type="AlphaFoldDB" id="A0AAW8VRR5"/>
<name>A0AAW8VRR5_LACPE</name>
<keyword evidence="1" id="KW-0812">Transmembrane</keyword>
<dbReference type="EMBL" id="JAVLAQ010000001">
    <property type="protein sequence ID" value="MDT6989293.1"/>
    <property type="molecule type" value="Genomic_DNA"/>
</dbReference>
<feature type="transmembrane region" description="Helical" evidence="1">
    <location>
        <begin position="206"/>
        <end position="228"/>
    </location>
</feature>
<protein>
    <recommendedName>
        <fullName evidence="4">Integral membrane protein</fullName>
    </recommendedName>
</protein>
<comment type="caution">
    <text evidence="2">The sequence shown here is derived from an EMBL/GenBank/DDBJ whole genome shotgun (WGS) entry which is preliminary data.</text>
</comment>
<sequence>MMIGYKKVLIVSLLAGGSVLLVLFWLRFVNVSKLSLANFTQLYDIENQNAGYHSVKLTATFFTLLLGILNVNRFTHVRVERLIRQRPFQYFRSDLMRIVLVTLAFCIWFYGIDALLLLVFIPKKLLLTPLVIATLVLRFILAIGYYVLACEFIYWVNLVTKQFVLALFLAPVVMIFSLQLCTRMNWSHPLTTLDTFGDISLHGLDLVPIAQGGIQLVYLLLLLFYLNVWQLGKRDFL</sequence>
<evidence type="ECO:0000313" key="3">
    <source>
        <dbReference type="Proteomes" id="UP001267003"/>
    </source>
</evidence>
<feature type="transmembrane region" description="Helical" evidence="1">
    <location>
        <begin position="95"/>
        <end position="121"/>
    </location>
</feature>
<evidence type="ECO:0000256" key="1">
    <source>
        <dbReference type="SAM" id="Phobius"/>
    </source>
</evidence>
<keyword evidence="1" id="KW-0472">Membrane</keyword>
<proteinExistence type="predicted"/>
<organism evidence="2 3">
    <name type="scientific">Lactiplantibacillus pentosus</name>
    <name type="common">Lactobacillus pentosus</name>
    <dbReference type="NCBI Taxonomy" id="1589"/>
    <lineage>
        <taxon>Bacteria</taxon>
        <taxon>Bacillati</taxon>
        <taxon>Bacillota</taxon>
        <taxon>Bacilli</taxon>
        <taxon>Lactobacillales</taxon>
        <taxon>Lactobacillaceae</taxon>
        <taxon>Lactiplantibacillus</taxon>
    </lineage>
</organism>
<gene>
    <name evidence="2" type="ORF">RI536_04160</name>
</gene>
<reference evidence="2" key="1">
    <citation type="submission" date="2023-08" db="EMBL/GenBank/DDBJ databases">
        <authorList>
            <person name="Page C.A."/>
            <person name="Perez-Diaz I.M."/>
        </authorList>
    </citation>
    <scope>NUCLEOTIDE SEQUENCE</scope>
    <source>
        <strain evidence="2">7.8.46</strain>
    </source>
</reference>
<evidence type="ECO:0000313" key="2">
    <source>
        <dbReference type="EMBL" id="MDT6989293.1"/>
    </source>
</evidence>
<dbReference type="RefSeq" id="WP_216780623.1">
    <property type="nucleotide sequence ID" value="NZ_JAGXBR010000025.1"/>
</dbReference>
<feature type="transmembrane region" description="Helical" evidence="1">
    <location>
        <begin position="163"/>
        <end position="186"/>
    </location>
</feature>
<keyword evidence="1" id="KW-1133">Transmembrane helix</keyword>
<accession>A0AAW8VRR5</accession>
<feature type="transmembrane region" description="Helical" evidence="1">
    <location>
        <begin position="127"/>
        <end position="156"/>
    </location>
</feature>
<dbReference type="Proteomes" id="UP001267003">
    <property type="component" value="Unassembled WGS sequence"/>
</dbReference>